<dbReference type="Proteomes" id="UP000201838">
    <property type="component" value="Unassembled WGS sequence"/>
</dbReference>
<dbReference type="EMBL" id="FXXQ01000009">
    <property type="protein sequence ID" value="SMX24679.1"/>
    <property type="molecule type" value="Genomic_DNA"/>
</dbReference>
<proteinExistence type="predicted"/>
<evidence type="ECO:0000313" key="1">
    <source>
        <dbReference type="EMBL" id="SMX24679.1"/>
    </source>
</evidence>
<organism evidence="1 2">
    <name type="scientific">Boseongicola aestuarii</name>
    <dbReference type="NCBI Taxonomy" id="1470561"/>
    <lineage>
        <taxon>Bacteria</taxon>
        <taxon>Pseudomonadati</taxon>
        <taxon>Pseudomonadota</taxon>
        <taxon>Alphaproteobacteria</taxon>
        <taxon>Rhodobacterales</taxon>
        <taxon>Paracoccaceae</taxon>
        <taxon>Boseongicola</taxon>
    </lineage>
</organism>
<accession>A0A238J1R5</accession>
<dbReference type="AlphaFoldDB" id="A0A238J1R5"/>
<keyword evidence="2" id="KW-1185">Reference proteome</keyword>
<gene>
    <name evidence="1" type="ORF">BOA8489_02806</name>
</gene>
<evidence type="ECO:0000313" key="2">
    <source>
        <dbReference type="Proteomes" id="UP000201838"/>
    </source>
</evidence>
<reference evidence="1 2" key="1">
    <citation type="submission" date="2017-05" db="EMBL/GenBank/DDBJ databases">
        <authorList>
            <person name="Song R."/>
            <person name="Chenine A.L."/>
            <person name="Ruprecht R.M."/>
        </authorList>
    </citation>
    <scope>NUCLEOTIDE SEQUENCE [LARGE SCALE GENOMIC DNA]</scope>
    <source>
        <strain evidence="1 2">CECT 8489</strain>
    </source>
</reference>
<name>A0A238J1R5_9RHOB</name>
<protein>
    <submittedName>
        <fullName evidence="1">Uncharacterized protein</fullName>
    </submittedName>
</protein>
<sequence>MSIAPPFGRRGDEGAFCPLKLPRGYFAKKKVVDIGAVISAPEQARESLGQVFCILTRRYRLQARKTSLLRPSAIRRR</sequence>